<reference evidence="1 2" key="1">
    <citation type="submission" date="2024-01" db="EMBL/GenBank/DDBJ databases">
        <title>The genomes of 5 underutilized Papilionoideae crops provide insights into root nodulation and disease resistanc.</title>
        <authorList>
            <person name="Jiang F."/>
        </authorList>
    </citation>
    <scope>NUCLEOTIDE SEQUENCE [LARGE SCALE GENOMIC DNA]</scope>
    <source>
        <strain evidence="1">DUOXIRENSHENG_FW03</strain>
        <tissue evidence="1">Leaves</tissue>
    </source>
</reference>
<keyword evidence="2" id="KW-1185">Reference proteome</keyword>
<name>A0AAN9SDS6_PSOTE</name>
<comment type="caution">
    <text evidence="1">The sequence shown here is derived from an EMBL/GenBank/DDBJ whole genome shotgun (WGS) entry which is preliminary data.</text>
</comment>
<accession>A0AAN9SDS6</accession>
<proteinExistence type="predicted"/>
<dbReference type="Proteomes" id="UP001386955">
    <property type="component" value="Unassembled WGS sequence"/>
</dbReference>
<dbReference type="AlphaFoldDB" id="A0AAN9SDS6"/>
<dbReference type="EMBL" id="JAYMYS010000004">
    <property type="protein sequence ID" value="KAK7394101.1"/>
    <property type="molecule type" value="Genomic_DNA"/>
</dbReference>
<gene>
    <name evidence="1" type="ORF">VNO78_14620</name>
</gene>
<evidence type="ECO:0000313" key="1">
    <source>
        <dbReference type="EMBL" id="KAK7394101.1"/>
    </source>
</evidence>
<organism evidence="1 2">
    <name type="scientific">Psophocarpus tetragonolobus</name>
    <name type="common">Winged bean</name>
    <name type="synonym">Dolichos tetragonolobus</name>
    <dbReference type="NCBI Taxonomy" id="3891"/>
    <lineage>
        <taxon>Eukaryota</taxon>
        <taxon>Viridiplantae</taxon>
        <taxon>Streptophyta</taxon>
        <taxon>Embryophyta</taxon>
        <taxon>Tracheophyta</taxon>
        <taxon>Spermatophyta</taxon>
        <taxon>Magnoliopsida</taxon>
        <taxon>eudicotyledons</taxon>
        <taxon>Gunneridae</taxon>
        <taxon>Pentapetalae</taxon>
        <taxon>rosids</taxon>
        <taxon>fabids</taxon>
        <taxon>Fabales</taxon>
        <taxon>Fabaceae</taxon>
        <taxon>Papilionoideae</taxon>
        <taxon>50 kb inversion clade</taxon>
        <taxon>NPAAA clade</taxon>
        <taxon>indigoferoid/millettioid clade</taxon>
        <taxon>Phaseoleae</taxon>
        <taxon>Psophocarpus</taxon>
    </lineage>
</organism>
<sequence length="87" mass="9023">MKYISNPGVKKAFGDVTGNTSIFDVGDGELALGSELVVEALEGNEDGDISASDNVDDVFSLGLEMVVPTLDEDEGLKLPGPLLDGPL</sequence>
<evidence type="ECO:0000313" key="2">
    <source>
        <dbReference type="Proteomes" id="UP001386955"/>
    </source>
</evidence>
<protein>
    <submittedName>
        <fullName evidence="1">Uncharacterized protein</fullName>
    </submittedName>
</protein>